<keyword evidence="5" id="KW-1185">Reference proteome</keyword>
<dbReference type="RefSeq" id="WP_225566470.1">
    <property type="nucleotide sequence ID" value="NZ_JAIXCQ010000012.1"/>
</dbReference>
<name>A0ABS7ZI81_9MICO</name>
<evidence type="ECO:0000313" key="4">
    <source>
        <dbReference type="EMBL" id="MCA5894736.1"/>
    </source>
</evidence>
<accession>A0ABS7ZI81</accession>
<dbReference type="EMBL" id="JAIXCQ010000012">
    <property type="protein sequence ID" value="MCA5894736.1"/>
    <property type="molecule type" value="Genomic_DNA"/>
</dbReference>
<proteinExistence type="predicted"/>
<dbReference type="SUPFAM" id="SSF55729">
    <property type="entry name" value="Acyl-CoA N-acyltransferases (Nat)"/>
    <property type="match status" value="1"/>
</dbReference>
<evidence type="ECO:0000259" key="3">
    <source>
        <dbReference type="PROSITE" id="PS51186"/>
    </source>
</evidence>
<comment type="caution">
    <text evidence="4">The sequence shown here is derived from an EMBL/GenBank/DDBJ whole genome shotgun (WGS) entry which is preliminary data.</text>
</comment>
<evidence type="ECO:0000256" key="1">
    <source>
        <dbReference type="ARBA" id="ARBA00022679"/>
    </source>
</evidence>
<evidence type="ECO:0000313" key="5">
    <source>
        <dbReference type="Proteomes" id="UP001319870"/>
    </source>
</evidence>
<dbReference type="InterPro" id="IPR016181">
    <property type="entry name" value="Acyl_CoA_acyltransferase"/>
</dbReference>
<dbReference type="Proteomes" id="UP001319870">
    <property type="component" value="Unassembled WGS sequence"/>
</dbReference>
<dbReference type="PANTHER" id="PTHR43877:SF5">
    <property type="entry name" value="BLL8307 PROTEIN"/>
    <property type="match status" value="1"/>
</dbReference>
<dbReference type="Pfam" id="PF00583">
    <property type="entry name" value="Acetyltransf_1"/>
    <property type="match status" value="1"/>
</dbReference>
<feature type="domain" description="N-acetyltransferase" evidence="3">
    <location>
        <begin position="1"/>
        <end position="159"/>
    </location>
</feature>
<dbReference type="InterPro" id="IPR000182">
    <property type="entry name" value="GNAT_dom"/>
</dbReference>
<dbReference type="InterPro" id="IPR050832">
    <property type="entry name" value="Bact_Acetyltransf"/>
</dbReference>
<keyword evidence="1" id="KW-0808">Transferase</keyword>
<protein>
    <submittedName>
        <fullName evidence="4">GNAT family N-acetyltransferase</fullName>
    </submittedName>
</protein>
<dbReference type="PROSITE" id="PS51186">
    <property type="entry name" value="GNAT"/>
    <property type="match status" value="1"/>
</dbReference>
<dbReference type="CDD" id="cd04301">
    <property type="entry name" value="NAT_SF"/>
    <property type="match status" value="1"/>
</dbReference>
<keyword evidence="2" id="KW-0012">Acyltransferase</keyword>
<gene>
    <name evidence="4" type="ORF">LEP48_15455</name>
</gene>
<evidence type="ECO:0000256" key="2">
    <source>
        <dbReference type="ARBA" id="ARBA00023315"/>
    </source>
</evidence>
<reference evidence="4 5" key="1">
    <citation type="submission" date="2021-09" db="EMBL/GenBank/DDBJ databases">
        <title>Isoptericola luteus sp. nov., a novel bacterium isolated from Harbin, the capital city of Heilongjiang province.</title>
        <authorList>
            <person name="Li J."/>
        </authorList>
    </citation>
    <scope>NUCLEOTIDE SEQUENCE [LARGE SCALE GENOMIC DNA]</scope>
    <source>
        <strain evidence="4 5">NEAU-Y5</strain>
    </source>
</reference>
<dbReference type="PANTHER" id="PTHR43877">
    <property type="entry name" value="AMINOALKYLPHOSPHONATE N-ACETYLTRANSFERASE-RELATED-RELATED"/>
    <property type="match status" value="1"/>
</dbReference>
<organism evidence="4 5">
    <name type="scientific">Isoptericola luteus</name>
    <dbReference type="NCBI Taxonomy" id="2879484"/>
    <lineage>
        <taxon>Bacteria</taxon>
        <taxon>Bacillati</taxon>
        <taxon>Actinomycetota</taxon>
        <taxon>Actinomycetes</taxon>
        <taxon>Micrococcales</taxon>
        <taxon>Promicromonosporaceae</taxon>
        <taxon>Isoptericola</taxon>
    </lineage>
</organism>
<sequence length="183" mass="18969">MLVAPDSPDRADVRALLTEHLAQMHATSPPDSVHALGPVALATPGTTFLTARSPDGALLGCGALVELAAAGPGAPGHGELKSMRTAGTARRRGVASAVLVRLLAVARERRYGRVSLETGSQELFAAARRLYARHGFEPCGPFGTYVADPHSVFLSLELAADDAVKGLAQDPVQDPAPSPRACC</sequence>
<dbReference type="Gene3D" id="3.40.630.30">
    <property type="match status" value="1"/>
</dbReference>